<name>A0AAD6WR82_9AGAR</name>
<keyword evidence="2" id="KW-1185">Reference proteome</keyword>
<evidence type="ECO:0000313" key="1">
    <source>
        <dbReference type="EMBL" id="KAJ7024143.1"/>
    </source>
</evidence>
<dbReference type="Proteomes" id="UP001218188">
    <property type="component" value="Unassembled WGS sequence"/>
</dbReference>
<sequence length="110" mass="11322">MRLGRRALRPHPPPPLPPRARRLALLLPVDLGCMAQAMGCDHPEVRCGGVTSGAAAVLCAADVVSAPQAVSSVADGRPAPQATRALGGGSTPFPFAFGRQTPSLMILFLS</sequence>
<reference evidence="1" key="1">
    <citation type="submission" date="2023-03" db="EMBL/GenBank/DDBJ databases">
        <title>Massive genome expansion in bonnet fungi (Mycena s.s.) driven by repeated elements and novel gene families across ecological guilds.</title>
        <authorList>
            <consortium name="Lawrence Berkeley National Laboratory"/>
            <person name="Harder C.B."/>
            <person name="Miyauchi S."/>
            <person name="Viragh M."/>
            <person name="Kuo A."/>
            <person name="Thoen E."/>
            <person name="Andreopoulos B."/>
            <person name="Lu D."/>
            <person name="Skrede I."/>
            <person name="Drula E."/>
            <person name="Henrissat B."/>
            <person name="Morin E."/>
            <person name="Kohler A."/>
            <person name="Barry K."/>
            <person name="LaButti K."/>
            <person name="Morin E."/>
            <person name="Salamov A."/>
            <person name="Lipzen A."/>
            <person name="Mereny Z."/>
            <person name="Hegedus B."/>
            <person name="Baldrian P."/>
            <person name="Stursova M."/>
            <person name="Weitz H."/>
            <person name="Taylor A."/>
            <person name="Grigoriev I.V."/>
            <person name="Nagy L.G."/>
            <person name="Martin F."/>
            <person name="Kauserud H."/>
        </authorList>
    </citation>
    <scope>NUCLEOTIDE SEQUENCE</scope>
    <source>
        <strain evidence="1">CBHHK200</strain>
    </source>
</reference>
<proteinExistence type="predicted"/>
<organism evidence="1 2">
    <name type="scientific">Mycena alexandri</name>
    <dbReference type="NCBI Taxonomy" id="1745969"/>
    <lineage>
        <taxon>Eukaryota</taxon>
        <taxon>Fungi</taxon>
        <taxon>Dikarya</taxon>
        <taxon>Basidiomycota</taxon>
        <taxon>Agaricomycotina</taxon>
        <taxon>Agaricomycetes</taxon>
        <taxon>Agaricomycetidae</taxon>
        <taxon>Agaricales</taxon>
        <taxon>Marasmiineae</taxon>
        <taxon>Mycenaceae</taxon>
        <taxon>Mycena</taxon>
    </lineage>
</organism>
<comment type="caution">
    <text evidence="1">The sequence shown here is derived from an EMBL/GenBank/DDBJ whole genome shotgun (WGS) entry which is preliminary data.</text>
</comment>
<evidence type="ECO:0000313" key="2">
    <source>
        <dbReference type="Proteomes" id="UP001218188"/>
    </source>
</evidence>
<protein>
    <submittedName>
        <fullName evidence="1">Uncharacterized protein</fullName>
    </submittedName>
</protein>
<dbReference type="EMBL" id="JARJCM010000174">
    <property type="protein sequence ID" value="KAJ7024143.1"/>
    <property type="molecule type" value="Genomic_DNA"/>
</dbReference>
<accession>A0AAD6WR82</accession>
<dbReference type="AlphaFoldDB" id="A0AAD6WR82"/>
<gene>
    <name evidence="1" type="ORF">C8F04DRAFT_1132317</name>
</gene>